<sequence length="926" mass="102431">MDQIIASRFDKLEALLGHLGTRVKDTLPAGVRHDSIRRPLPTSRGQPALITELYDGISTLFTEVKMLREAILHQSAAVRGTSPASGGETSSAPRHNKTTTPTIQAPPTHHTAKKAVLSPVSPEPPADPASSDCGKFFLSLDQMGEGMAAHLAEFDRDASFKGIARMEPLSFNWAALKKQIPSKPNHKFCFVEWRRNSENGVSHLDLSKIPASKWKLPDLSHSTPRPSDTEARGFLEKMASNPPSGPITYYVGPPLAPDFTTLLHPGEQLAQLRPLAGINTPYWHLGKQGSGTAFHCEDADLRSCNFVVGPGYKIWLIIHDSDTKKFENIIRRRWTISPCGQAVRHLNLFIAPSALDKEGVRYDIIIAGESDFIVTKPRQYHAVVNYSDCLAVAINFLHPGEPTFQDEVAVCQECGLFSAVHPSFTKVPPPKGVEPTSDASDADEAVEDDLSAAATGHLRPVQKRLSKHQLPGRAPKRSRMDDSAETQQLRSRAKALAALHDMVKEIKSVDPLCSIPKFTNAPLPSPQILKLASAIRSREAVAQLRALVESHRKSNAYCRPPTASPSQDSFVQCLRAIRQTREDLNLGRLHMCLYKLKLHDLIQGGMDGRHRADSELTKCAQEEAGCPSSTYHMYKKEGGQWRKICDPYPGIISLIPLDKQAFGLSKTDYLGLKPRDIKALHLLLADDYTPKLSSVAHEFQVSLQHGHPVEFRWESTNVCLRTCDQSELLQQLQTLPFTDINVWTSSRFTEAPTPTAWPEGWSWPCNPTMLLPTERQCDFCDGDSCNCANTVAAVAPRIKRYGDGRGLQAVAREAGEVVYLSGDFLGVVAGELYPLGTYTDADWTFDFHRPDIQESPAVCQIRLEEVGNCFRLLVAAENPTARLVAKRRGGRWVMAVEAERNIRDGDQISVIAVPWSRSDLSHRAKV</sequence>
<dbReference type="Gene3D" id="2.60.120.650">
    <property type="entry name" value="Cupin"/>
    <property type="match status" value="1"/>
</dbReference>
<comment type="caution">
    <text evidence="5">The sequence shown here is derived from an EMBL/GenBank/DDBJ whole genome shotgun (WGS) entry which is preliminary data.</text>
</comment>
<proteinExistence type="predicted"/>
<name>A0A8K0TU50_9PEZI</name>
<evidence type="ECO:0000256" key="1">
    <source>
        <dbReference type="ARBA" id="ARBA00022723"/>
    </source>
</evidence>
<keyword evidence="1" id="KW-0479">Metal-binding</keyword>
<dbReference type="PROSITE" id="PS51184">
    <property type="entry name" value="JMJC"/>
    <property type="match status" value="1"/>
</dbReference>
<evidence type="ECO:0000256" key="2">
    <source>
        <dbReference type="ARBA" id="ARBA00023004"/>
    </source>
</evidence>
<dbReference type="Pfam" id="PF02373">
    <property type="entry name" value="JmjC"/>
    <property type="match status" value="1"/>
</dbReference>
<evidence type="ECO:0000256" key="3">
    <source>
        <dbReference type="SAM" id="MobiDB-lite"/>
    </source>
</evidence>
<reference evidence="5" key="1">
    <citation type="journal article" date="2021" name="Nat. Commun.">
        <title>Genetic determinants of endophytism in the Arabidopsis root mycobiome.</title>
        <authorList>
            <person name="Mesny F."/>
            <person name="Miyauchi S."/>
            <person name="Thiergart T."/>
            <person name="Pickel B."/>
            <person name="Atanasova L."/>
            <person name="Karlsson M."/>
            <person name="Huettel B."/>
            <person name="Barry K.W."/>
            <person name="Haridas S."/>
            <person name="Chen C."/>
            <person name="Bauer D."/>
            <person name="Andreopoulos W."/>
            <person name="Pangilinan J."/>
            <person name="LaButti K."/>
            <person name="Riley R."/>
            <person name="Lipzen A."/>
            <person name="Clum A."/>
            <person name="Drula E."/>
            <person name="Henrissat B."/>
            <person name="Kohler A."/>
            <person name="Grigoriev I.V."/>
            <person name="Martin F.M."/>
            <person name="Hacquard S."/>
        </authorList>
    </citation>
    <scope>NUCLEOTIDE SEQUENCE</scope>
    <source>
        <strain evidence="5">MPI-CAGE-AT-0016</strain>
    </source>
</reference>
<dbReference type="AlphaFoldDB" id="A0A8K0TU50"/>
<dbReference type="GO" id="GO:0006355">
    <property type="term" value="P:regulation of DNA-templated transcription"/>
    <property type="evidence" value="ECO:0007669"/>
    <property type="project" value="TreeGrafter"/>
</dbReference>
<dbReference type="GO" id="GO:0000785">
    <property type="term" value="C:chromatin"/>
    <property type="evidence" value="ECO:0007669"/>
    <property type="project" value="TreeGrafter"/>
</dbReference>
<dbReference type="PANTHER" id="PTHR10694:SF33">
    <property type="entry name" value="LYSINE-SPECIFIC DEMETHYLASE 5"/>
    <property type="match status" value="1"/>
</dbReference>
<keyword evidence="6" id="KW-1185">Reference proteome</keyword>
<dbReference type="GO" id="GO:0005634">
    <property type="term" value="C:nucleus"/>
    <property type="evidence" value="ECO:0007669"/>
    <property type="project" value="TreeGrafter"/>
</dbReference>
<protein>
    <submittedName>
        <fullName evidence="5">JmjC domain, hydroxylase-domain-containing protein</fullName>
    </submittedName>
</protein>
<keyword evidence="2" id="KW-0408">Iron</keyword>
<organism evidence="5 6">
    <name type="scientific">Plectosphaerella cucumerina</name>
    <dbReference type="NCBI Taxonomy" id="40658"/>
    <lineage>
        <taxon>Eukaryota</taxon>
        <taxon>Fungi</taxon>
        <taxon>Dikarya</taxon>
        <taxon>Ascomycota</taxon>
        <taxon>Pezizomycotina</taxon>
        <taxon>Sordariomycetes</taxon>
        <taxon>Hypocreomycetidae</taxon>
        <taxon>Glomerellales</taxon>
        <taxon>Plectosphaerellaceae</taxon>
        <taxon>Plectosphaerella</taxon>
    </lineage>
</organism>
<dbReference type="Proteomes" id="UP000813385">
    <property type="component" value="Unassembled WGS sequence"/>
</dbReference>
<evidence type="ECO:0000259" key="4">
    <source>
        <dbReference type="PROSITE" id="PS51184"/>
    </source>
</evidence>
<feature type="region of interest" description="Disordered" evidence="3">
    <location>
        <begin position="457"/>
        <end position="489"/>
    </location>
</feature>
<gene>
    <name evidence="5" type="ORF">B0T11DRAFT_273535</name>
</gene>
<dbReference type="GO" id="GO:0034647">
    <property type="term" value="F:histone H3K4me/H3K4me2/H3K4me3 demethylase activity"/>
    <property type="evidence" value="ECO:0007669"/>
    <property type="project" value="TreeGrafter"/>
</dbReference>
<dbReference type="SUPFAM" id="SSF51197">
    <property type="entry name" value="Clavaminate synthase-like"/>
    <property type="match status" value="1"/>
</dbReference>
<feature type="domain" description="JmjC" evidence="4">
    <location>
        <begin position="253"/>
        <end position="413"/>
    </location>
</feature>
<accession>A0A8K0TU50</accession>
<feature type="region of interest" description="Disordered" evidence="3">
    <location>
        <begin position="77"/>
        <end position="129"/>
    </location>
</feature>
<evidence type="ECO:0000313" key="6">
    <source>
        <dbReference type="Proteomes" id="UP000813385"/>
    </source>
</evidence>
<dbReference type="GO" id="GO:0046872">
    <property type="term" value="F:metal ion binding"/>
    <property type="evidence" value="ECO:0007669"/>
    <property type="project" value="UniProtKB-KW"/>
</dbReference>
<dbReference type="OrthoDB" id="1678912at2759"/>
<evidence type="ECO:0000313" key="5">
    <source>
        <dbReference type="EMBL" id="KAH7377115.1"/>
    </source>
</evidence>
<dbReference type="PANTHER" id="PTHR10694">
    <property type="entry name" value="LYSINE-SPECIFIC DEMETHYLASE"/>
    <property type="match status" value="1"/>
</dbReference>
<feature type="compositionally biased region" description="Polar residues" evidence="3">
    <location>
        <begin position="82"/>
        <end position="105"/>
    </location>
</feature>
<dbReference type="SMART" id="SM00558">
    <property type="entry name" value="JmjC"/>
    <property type="match status" value="1"/>
</dbReference>
<dbReference type="EMBL" id="JAGPXD010000001">
    <property type="protein sequence ID" value="KAH7377115.1"/>
    <property type="molecule type" value="Genomic_DNA"/>
</dbReference>
<dbReference type="InterPro" id="IPR003347">
    <property type="entry name" value="JmjC_dom"/>
</dbReference>